<evidence type="ECO:0000256" key="1">
    <source>
        <dbReference type="ARBA" id="ARBA00007074"/>
    </source>
</evidence>
<gene>
    <name evidence="6" type="ORF">OJ996_07510</name>
</gene>
<dbReference type="RefSeq" id="WP_264512842.1">
    <property type="nucleotide sequence ID" value="NZ_JAPDDR010000003.1"/>
</dbReference>
<keyword evidence="2" id="KW-0645">Protease</keyword>
<evidence type="ECO:0000259" key="5">
    <source>
        <dbReference type="PROSITE" id="PS51935"/>
    </source>
</evidence>
<keyword evidence="3" id="KW-0378">Hydrolase</keyword>
<dbReference type="PANTHER" id="PTHR47053:SF1">
    <property type="entry name" value="MUREIN DD-ENDOPEPTIDASE MEPH-RELATED"/>
    <property type="match status" value="1"/>
</dbReference>
<evidence type="ECO:0000256" key="2">
    <source>
        <dbReference type="ARBA" id="ARBA00022670"/>
    </source>
</evidence>
<comment type="caution">
    <text evidence="6">The sequence shown here is derived from an EMBL/GenBank/DDBJ whole genome shotgun (WGS) entry which is preliminary data.</text>
</comment>
<keyword evidence="7" id="KW-1185">Reference proteome</keyword>
<dbReference type="InterPro" id="IPR038765">
    <property type="entry name" value="Papain-like_cys_pep_sf"/>
</dbReference>
<dbReference type="EMBL" id="JAPDDR010000003">
    <property type="protein sequence ID" value="MCW1913414.1"/>
    <property type="molecule type" value="Genomic_DNA"/>
</dbReference>
<proteinExistence type="inferred from homology"/>
<dbReference type="Gene3D" id="3.90.1720.10">
    <property type="entry name" value="endopeptidase domain like (from Nostoc punctiforme)"/>
    <property type="match status" value="1"/>
</dbReference>
<evidence type="ECO:0000256" key="3">
    <source>
        <dbReference type="ARBA" id="ARBA00022801"/>
    </source>
</evidence>
<dbReference type="Proteomes" id="UP001165653">
    <property type="component" value="Unassembled WGS sequence"/>
</dbReference>
<name>A0ABT3G0Q5_9BACT</name>
<accession>A0ABT3G0Q5</accession>
<organism evidence="6 7">
    <name type="scientific">Luteolibacter rhizosphaerae</name>
    <dbReference type="NCBI Taxonomy" id="2989719"/>
    <lineage>
        <taxon>Bacteria</taxon>
        <taxon>Pseudomonadati</taxon>
        <taxon>Verrucomicrobiota</taxon>
        <taxon>Verrucomicrobiia</taxon>
        <taxon>Verrucomicrobiales</taxon>
        <taxon>Verrucomicrobiaceae</taxon>
        <taxon>Luteolibacter</taxon>
    </lineage>
</organism>
<dbReference type="InterPro" id="IPR051202">
    <property type="entry name" value="Peptidase_C40"/>
</dbReference>
<dbReference type="PROSITE" id="PS51935">
    <property type="entry name" value="NLPC_P60"/>
    <property type="match status" value="1"/>
</dbReference>
<feature type="domain" description="NlpC/P60" evidence="5">
    <location>
        <begin position="38"/>
        <end position="193"/>
    </location>
</feature>
<dbReference type="InterPro" id="IPR000064">
    <property type="entry name" value="NLP_P60_dom"/>
</dbReference>
<dbReference type="Pfam" id="PF00877">
    <property type="entry name" value="NLPC_P60"/>
    <property type="match status" value="1"/>
</dbReference>
<protein>
    <submittedName>
        <fullName evidence="6">C40 family peptidase</fullName>
    </submittedName>
</protein>
<evidence type="ECO:0000256" key="4">
    <source>
        <dbReference type="ARBA" id="ARBA00022807"/>
    </source>
</evidence>
<dbReference type="SUPFAM" id="SSF54001">
    <property type="entry name" value="Cysteine proteinases"/>
    <property type="match status" value="1"/>
</dbReference>
<keyword evidence="4" id="KW-0788">Thiol protease</keyword>
<sequence>MTARVFLLLLLPLTGAETGEVRPGAIAKEDLKEYDSLTGQRKKIVDEALELAARDTWIKYVFGSADPASGGLDCSGSAYFVLQEAGIQPPRSSAAQFTWVKEAGDLTEVPAGTTTLSSEVFAKLKPGDLLFWSGTYEPKDGREVPVSHVQIFLGHEKASGKPVMAGASEGRTYRDTKRAGYGVFDFKLPRAGSKGVFLGYGLPE</sequence>
<dbReference type="PANTHER" id="PTHR47053">
    <property type="entry name" value="MUREIN DD-ENDOPEPTIDASE MEPH-RELATED"/>
    <property type="match status" value="1"/>
</dbReference>
<comment type="similarity">
    <text evidence="1">Belongs to the peptidase C40 family.</text>
</comment>
<evidence type="ECO:0000313" key="6">
    <source>
        <dbReference type="EMBL" id="MCW1913414.1"/>
    </source>
</evidence>
<evidence type="ECO:0000313" key="7">
    <source>
        <dbReference type="Proteomes" id="UP001165653"/>
    </source>
</evidence>
<reference evidence="6" key="1">
    <citation type="submission" date="2022-10" db="EMBL/GenBank/DDBJ databases">
        <title>Luteolibacter sp. GHJ8, whole genome shotgun sequencing project.</title>
        <authorList>
            <person name="Zhao G."/>
            <person name="Shen L."/>
        </authorList>
    </citation>
    <scope>NUCLEOTIDE SEQUENCE</scope>
    <source>
        <strain evidence="6">GHJ8</strain>
    </source>
</reference>